<gene>
    <name evidence="1" type="ORF">MNB_SV-10-907</name>
</gene>
<protein>
    <submittedName>
        <fullName evidence="1">Uncharacterized protein</fullName>
    </submittedName>
</protein>
<accession>A0A1W1BJU8</accession>
<evidence type="ECO:0000313" key="1">
    <source>
        <dbReference type="EMBL" id="SFV53786.1"/>
    </source>
</evidence>
<sequence>MGNENVTIIGTVGREHPALHKTAGYRSFTTPQTGESHE</sequence>
<reference evidence="1" key="1">
    <citation type="submission" date="2016-10" db="EMBL/GenBank/DDBJ databases">
        <authorList>
            <person name="de Groot N.N."/>
        </authorList>
    </citation>
    <scope>NUCLEOTIDE SEQUENCE</scope>
</reference>
<dbReference type="EMBL" id="FPHL01000005">
    <property type="protein sequence ID" value="SFV53786.1"/>
    <property type="molecule type" value="Genomic_DNA"/>
</dbReference>
<dbReference type="AlphaFoldDB" id="A0A1W1BJU8"/>
<organism evidence="1">
    <name type="scientific">hydrothermal vent metagenome</name>
    <dbReference type="NCBI Taxonomy" id="652676"/>
    <lineage>
        <taxon>unclassified sequences</taxon>
        <taxon>metagenomes</taxon>
        <taxon>ecological metagenomes</taxon>
    </lineage>
</organism>
<name>A0A1W1BJU8_9ZZZZ</name>
<proteinExistence type="predicted"/>